<evidence type="ECO:0000313" key="1">
    <source>
        <dbReference type="EMBL" id="GAA2613211.1"/>
    </source>
</evidence>
<accession>A0ABN3Q230</accession>
<dbReference type="EMBL" id="BAAATD010000007">
    <property type="protein sequence ID" value="GAA2613211.1"/>
    <property type="molecule type" value="Genomic_DNA"/>
</dbReference>
<keyword evidence="2" id="KW-1185">Reference proteome</keyword>
<dbReference type="RefSeq" id="WP_344545342.1">
    <property type="nucleotide sequence ID" value="NZ_BAAATD010000007.1"/>
</dbReference>
<organism evidence="1 2">
    <name type="scientific">Actinomadura fulvescens</name>
    <dbReference type="NCBI Taxonomy" id="46160"/>
    <lineage>
        <taxon>Bacteria</taxon>
        <taxon>Bacillati</taxon>
        <taxon>Actinomycetota</taxon>
        <taxon>Actinomycetes</taxon>
        <taxon>Streptosporangiales</taxon>
        <taxon>Thermomonosporaceae</taxon>
        <taxon>Actinomadura</taxon>
    </lineage>
</organism>
<name>A0ABN3Q230_9ACTN</name>
<evidence type="ECO:0000313" key="2">
    <source>
        <dbReference type="Proteomes" id="UP001501509"/>
    </source>
</evidence>
<comment type="caution">
    <text evidence="1">The sequence shown here is derived from an EMBL/GenBank/DDBJ whole genome shotgun (WGS) entry which is preliminary data.</text>
</comment>
<protein>
    <submittedName>
        <fullName evidence="1">Uncharacterized protein</fullName>
    </submittedName>
</protein>
<proteinExistence type="predicted"/>
<dbReference type="Proteomes" id="UP001501509">
    <property type="component" value="Unassembled WGS sequence"/>
</dbReference>
<reference evidence="1 2" key="1">
    <citation type="journal article" date="2019" name="Int. J. Syst. Evol. Microbiol.">
        <title>The Global Catalogue of Microorganisms (GCM) 10K type strain sequencing project: providing services to taxonomists for standard genome sequencing and annotation.</title>
        <authorList>
            <consortium name="The Broad Institute Genomics Platform"/>
            <consortium name="The Broad Institute Genome Sequencing Center for Infectious Disease"/>
            <person name="Wu L."/>
            <person name="Ma J."/>
        </authorList>
    </citation>
    <scope>NUCLEOTIDE SEQUENCE [LARGE SCALE GENOMIC DNA]</scope>
    <source>
        <strain evidence="1 2">JCM 6833</strain>
    </source>
</reference>
<sequence length="70" mass="8000">MNGANSPDSNSKVALKALLTCFPTLALARDDSEFDLEEDELMHRLTKLPVRWCLRRGRWPMPELRPGHVP</sequence>
<gene>
    <name evidence="1" type="ORF">GCM10010411_55140</name>
</gene>